<dbReference type="SUPFAM" id="SSF103647">
    <property type="entry name" value="TSP type-3 repeat"/>
    <property type="match status" value="1"/>
</dbReference>
<dbReference type="EMBL" id="JQGC01000020">
    <property type="protein sequence ID" value="KFL29783.1"/>
    <property type="molecule type" value="Genomic_DNA"/>
</dbReference>
<gene>
    <name evidence="7" type="ORF">JP75_19535</name>
</gene>
<dbReference type="Pfam" id="PF18884">
    <property type="entry name" value="TSP3_bac"/>
    <property type="match status" value="1"/>
</dbReference>
<comment type="subcellular location">
    <subcellularLocation>
        <location evidence="1">Secreted</location>
    </subcellularLocation>
</comment>
<feature type="signal peptide" evidence="6">
    <location>
        <begin position="1"/>
        <end position="26"/>
    </location>
</feature>
<dbReference type="AlphaFoldDB" id="A0A087LYT0"/>
<dbReference type="InterPro" id="IPR028974">
    <property type="entry name" value="TSP_type-3_rpt"/>
</dbReference>
<evidence type="ECO:0000256" key="3">
    <source>
        <dbReference type="ARBA" id="ARBA00022729"/>
    </source>
</evidence>
<keyword evidence="4" id="KW-0106">Calcium</keyword>
<accession>A0A087LYT0</accession>
<protein>
    <submittedName>
        <fullName evidence="7">Uncharacterized protein</fullName>
    </submittedName>
</protein>
<feature type="region of interest" description="Disordered" evidence="5">
    <location>
        <begin position="38"/>
        <end position="59"/>
    </location>
</feature>
<keyword evidence="8" id="KW-1185">Reference proteome</keyword>
<evidence type="ECO:0000256" key="6">
    <source>
        <dbReference type="SAM" id="SignalP"/>
    </source>
</evidence>
<sequence length="209" mass="21643">MKRTNTLAVSALALVTALMLSHGAYAAGVDTDGDGIPDASEVLLGTDPMNPDTDGDGVDDLKDTAPLSLADPTAQSGAAAPFAIKEALVENNYDYAAKKDAPDHLELLVTNSTAAEIKDFSLYLTVKDADTGATETYFKPLPGFTVPASGEARVHLDDGTIAGHFRDNPNGIYHSTQSAKVMTFELAAAGFAPVSVDVNKDKGGAEAAD</sequence>
<name>A0A087LYT0_9HYPH</name>
<evidence type="ECO:0000256" key="5">
    <source>
        <dbReference type="SAM" id="MobiDB-lite"/>
    </source>
</evidence>
<dbReference type="InterPro" id="IPR059100">
    <property type="entry name" value="TSP3_bac"/>
</dbReference>
<evidence type="ECO:0000256" key="2">
    <source>
        <dbReference type="ARBA" id="ARBA00022525"/>
    </source>
</evidence>
<evidence type="ECO:0000313" key="8">
    <source>
        <dbReference type="Proteomes" id="UP000028981"/>
    </source>
</evidence>
<evidence type="ECO:0000256" key="4">
    <source>
        <dbReference type="ARBA" id="ARBA00022837"/>
    </source>
</evidence>
<organism evidence="7 8">
    <name type="scientific">Devosia riboflavina</name>
    <dbReference type="NCBI Taxonomy" id="46914"/>
    <lineage>
        <taxon>Bacteria</taxon>
        <taxon>Pseudomonadati</taxon>
        <taxon>Pseudomonadota</taxon>
        <taxon>Alphaproteobacteria</taxon>
        <taxon>Hyphomicrobiales</taxon>
        <taxon>Devosiaceae</taxon>
        <taxon>Devosia</taxon>
    </lineage>
</organism>
<proteinExistence type="predicted"/>
<evidence type="ECO:0000313" key="7">
    <source>
        <dbReference type="EMBL" id="KFL29783.1"/>
    </source>
</evidence>
<dbReference type="GO" id="GO:0005509">
    <property type="term" value="F:calcium ion binding"/>
    <property type="evidence" value="ECO:0007669"/>
    <property type="project" value="InterPro"/>
</dbReference>
<reference evidence="7 8" key="1">
    <citation type="submission" date="2014-08" db="EMBL/GenBank/DDBJ databases">
        <authorList>
            <person name="Hassan Y.I."/>
            <person name="Lepp D."/>
            <person name="Zhou T."/>
        </authorList>
    </citation>
    <scope>NUCLEOTIDE SEQUENCE [LARGE SCALE GENOMIC DNA]</scope>
    <source>
        <strain evidence="7 8">IFO13584</strain>
    </source>
</reference>
<keyword evidence="3 6" id="KW-0732">Signal</keyword>
<feature type="chain" id="PRO_5001825722" evidence="6">
    <location>
        <begin position="27"/>
        <end position="209"/>
    </location>
</feature>
<evidence type="ECO:0000256" key="1">
    <source>
        <dbReference type="ARBA" id="ARBA00004613"/>
    </source>
</evidence>
<dbReference type="Proteomes" id="UP000028981">
    <property type="component" value="Unassembled WGS sequence"/>
</dbReference>
<comment type="caution">
    <text evidence="7">The sequence shown here is derived from an EMBL/GenBank/DDBJ whole genome shotgun (WGS) entry which is preliminary data.</text>
</comment>
<keyword evidence="2" id="KW-0964">Secreted</keyword>
<dbReference type="RefSeq" id="WP_035085960.1">
    <property type="nucleotide sequence ID" value="NZ_JQGC01000020.1"/>
</dbReference>
<dbReference type="OrthoDB" id="7833341at2"/>